<dbReference type="GeneID" id="106820287"/>
<keyword evidence="10" id="KW-1185">Reference proteome</keyword>
<keyword evidence="6" id="KW-1133">Transmembrane helix</keyword>
<keyword evidence="2" id="KW-0812">Transmembrane</keyword>
<protein>
    <submittedName>
        <fullName evidence="11">Protocadherin beta-3-like</fullName>
    </submittedName>
</protein>
<accession>A0ABM1F773</accession>
<comment type="subcellular location">
    <subcellularLocation>
        <location evidence="1">Membrane</location>
    </subcellularLocation>
</comment>
<name>A0ABM1F773_PRICU</name>
<dbReference type="PANTHER" id="PTHR24025">
    <property type="entry name" value="DESMOGLEIN FAMILY MEMBER"/>
    <property type="match status" value="1"/>
</dbReference>
<dbReference type="InterPro" id="IPR015919">
    <property type="entry name" value="Cadherin-like_sf"/>
</dbReference>
<keyword evidence="3" id="KW-0677">Repeat</keyword>
<evidence type="ECO:0000256" key="1">
    <source>
        <dbReference type="ARBA" id="ARBA00004370"/>
    </source>
</evidence>
<evidence type="ECO:0000259" key="9">
    <source>
        <dbReference type="PROSITE" id="PS50268"/>
    </source>
</evidence>
<dbReference type="Gene3D" id="2.60.40.60">
    <property type="entry name" value="Cadherins"/>
    <property type="match status" value="2"/>
</dbReference>
<evidence type="ECO:0000256" key="3">
    <source>
        <dbReference type="ARBA" id="ARBA00022737"/>
    </source>
</evidence>
<dbReference type="PANTHER" id="PTHR24025:SF23">
    <property type="entry name" value="NEURAL-CADHERIN"/>
    <property type="match status" value="1"/>
</dbReference>
<evidence type="ECO:0000256" key="2">
    <source>
        <dbReference type="ARBA" id="ARBA00022692"/>
    </source>
</evidence>
<evidence type="ECO:0000256" key="7">
    <source>
        <dbReference type="ARBA" id="ARBA00023136"/>
    </source>
</evidence>
<evidence type="ECO:0000256" key="5">
    <source>
        <dbReference type="ARBA" id="ARBA00022889"/>
    </source>
</evidence>
<dbReference type="RefSeq" id="XP_014680294.1">
    <property type="nucleotide sequence ID" value="XM_014824808.1"/>
</dbReference>
<dbReference type="InterPro" id="IPR002126">
    <property type="entry name" value="Cadherin-like_dom"/>
</dbReference>
<keyword evidence="7" id="KW-0472">Membrane</keyword>
<evidence type="ECO:0000313" key="11">
    <source>
        <dbReference type="RefSeq" id="XP_014680294.1"/>
    </source>
</evidence>
<feature type="domain" description="Cadherin" evidence="9">
    <location>
        <begin position="60"/>
        <end position="112"/>
    </location>
</feature>
<evidence type="ECO:0000256" key="6">
    <source>
        <dbReference type="ARBA" id="ARBA00022989"/>
    </source>
</evidence>
<evidence type="ECO:0000256" key="4">
    <source>
        <dbReference type="ARBA" id="ARBA00022837"/>
    </source>
</evidence>
<keyword evidence="5" id="KW-0130">Cell adhesion</keyword>
<sequence length="126" mass="14318">MQFSRQQQQQWQRQRCSVRLFSQVTAEAILPDASTAIPLVATCTFTITILDVNNHGPVFQLSSYEIALATNEPVGHTVMTLEAIDLDEGENGTVLYNMFDESDKYFRVDENSWRCHSEANPYITVL</sequence>
<dbReference type="PROSITE" id="PS50268">
    <property type="entry name" value="CADHERIN_2"/>
    <property type="match status" value="1"/>
</dbReference>
<dbReference type="SUPFAM" id="SSF49313">
    <property type="entry name" value="Cadherin-like"/>
    <property type="match status" value="1"/>
</dbReference>
<keyword evidence="4 8" id="KW-0106">Calcium</keyword>
<evidence type="ECO:0000313" key="10">
    <source>
        <dbReference type="Proteomes" id="UP000695022"/>
    </source>
</evidence>
<gene>
    <name evidence="11" type="primary">LOC106820287</name>
</gene>
<dbReference type="Proteomes" id="UP000695022">
    <property type="component" value="Unplaced"/>
</dbReference>
<proteinExistence type="predicted"/>
<reference evidence="11" key="1">
    <citation type="submission" date="2025-08" db="UniProtKB">
        <authorList>
            <consortium name="RefSeq"/>
        </authorList>
    </citation>
    <scope>IDENTIFICATION</scope>
</reference>
<evidence type="ECO:0000256" key="8">
    <source>
        <dbReference type="PROSITE-ProRule" id="PRU00043"/>
    </source>
</evidence>
<dbReference type="CDD" id="cd11304">
    <property type="entry name" value="Cadherin_repeat"/>
    <property type="match status" value="1"/>
</dbReference>
<organism evidence="10 11">
    <name type="scientific">Priapulus caudatus</name>
    <name type="common">Priapulid worm</name>
    <dbReference type="NCBI Taxonomy" id="37621"/>
    <lineage>
        <taxon>Eukaryota</taxon>
        <taxon>Metazoa</taxon>
        <taxon>Ecdysozoa</taxon>
        <taxon>Scalidophora</taxon>
        <taxon>Priapulida</taxon>
        <taxon>Priapulimorpha</taxon>
        <taxon>Priapulimorphida</taxon>
        <taxon>Priapulidae</taxon>
        <taxon>Priapulus</taxon>
    </lineage>
</organism>
<feature type="non-terminal residue" evidence="11">
    <location>
        <position position="126"/>
    </location>
</feature>
<dbReference type="InterPro" id="IPR050971">
    <property type="entry name" value="Cadherin-domain_protein"/>
</dbReference>